<evidence type="ECO:0000313" key="3">
    <source>
        <dbReference type="EMBL" id="KAE9622097.1"/>
    </source>
</evidence>
<evidence type="ECO:0000256" key="2">
    <source>
        <dbReference type="SAM" id="SignalP"/>
    </source>
</evidence>
<dbReference type="EMBL" id="WOCE01000001">
    <property type="protein sequence ID" value="KAE9622097.1"/>
    <property type="molecule type" value="Genomic_DNA"/>
</dbReference>
<proteinExistence type="predicted"/>
<feature type="region of interest" description="Disordered" evidence="1">
    <location>
        <begin position="51"/>
        <end position="77"/>
    </location>
</feature>
<evidence type="ECO:0000256" key="1">
    <source>
        <dbReference type="SAM" id="MobiDB-lite"/>
    </source>
</evidence>
<feature type="signal peptide" evidence="2">
    <location>
        <begin position="1"/>
        <end position="27"/>
    </location>
</feature>
<dbReference type="Proteomes" id="UP000447434">
    <property type="component" value="Chromosome 1"/>
</dbReference>
<name>A0A6A5PLI8_LUPAL</name>
<feature type="chain" id="PRO_5043422504" evidence="2">
    <location>
        <begin position="28"/>
        <end position="100"/>
    </location>
</feature>
<sequence>MKILSIFIISLCSFQILMLSLCTFNEAKPLPLILESWSNLLINTDSMGKVFRPAPQPPPPAPNRNPPVGPGVTLNPDPSVTIIASKLSQDLVPNHNTASA</sequence>
<organism evidence="3 4">
    <name type="scientific">Lupinus albus</name>
    <name type="common">White lupine</name>
    <name type="synonym">Lupinus termis</name>
    <dbReference type="NCBI Taxonomy" id="3870"/>
    <lineage>
        <taxon>Eukaryota</taxon>
        <taxon>Viridiplantae</taxon>
        <taxon>Streptophyta</taxon>
        <taxon>Embryophyta</taxon>
        <taxon>Tracheophyta</taxon>
        <taxon>Spermatophyta</taxon>
        <taxon>Magnoliopsida</taxon>
        <taxon>eudicotyledons</taxon>
        <taxon>Gunneridae</taxon>
        <taxon>Pentapetalae</taxon>
        <taxon>rosids</taxon>
        <taxon>fabids</taxon>
        <taxon>Fabales</taxon>
        <taxon>Fabaceae</taxon>
        <taxon>Papilionoideae</taxon>
        <taxon>50 kb inversion clade</taxon>
        <taxon>genistoids sensu lato</taxon>
        <taxon>core genistoids</taxon>
        <taxon>Genisteae</taxon>
        <taxon>Lupinus</taxon>
    </lineage>
</organism>
<comment type="caution">
    <text evidence="3">The sequence shown here is derived from an EMBL/GenBank/DDBJ whole genome shotgun (WGS) entry which is preliminary data.</text>
</comment>
<evidence type="ECO:0000313" key="4">
    <source>
        <dbReference type="Proteomes" id="UP000447434"/>
    </source>
</evidence>
<protein>
    <submittedName>
        <fullName evidence="3">Uncharacterized protein</fullName>
    </submittedName>
</protein>
<keyword evidence="2" id="KW-0732">Signal</keyword>
<feature type="compositionally biased region" description="Pro residues" evidence="1">
    <location>
        <begin position="54"/>
        <end position="69"/>
    </location>
</feature>
<dbReference type="AlphaFoldDB" id="A0A6A5PLI8"/>
<reference evidence="4" key="1">
    <citation type="journal article" date="2020" name="Nat. Commun.">
        <title>Genome sequence of the cluster root forming white lupin.</title>
        <authorList>
            <person name="Hufnagel B."/>
            <person name="Marques A."/>
            <person name="Soriano A."/>
            <person name="Marques L."/>
            <person name="Divol F."/>
            <person name="Doumas P."/>
            <person name="Sallet E."/>
            <person name="Mancinotti D."/>
            <person name="Carrere S."/>
            <person name="Marande W."/>
            <person name="Arribat S."/>
            <person name="Keller J."/>
            <person name="Huneau C."/>
            <person name="Blein T."/>
            <person name="Aime D."/>
            <person name="Laguerre M."/>
            <person name="Taylor J."/>
            <person name="Schubert V."/>
            <person name="Nelson M."/>
            <person name="Geu-Flores F."/>
            <person name="Crespi M."/>
            <person name="Gallardo-Guerrero K."/>
            <person name="Delaux P.-M."/>
            <person name="Salse J."/>
            <person name="Berges H."/>
            <person name="Guyot R."/>
            <person name="Gouzy J."/>
            <person name="Peret B."/>
        </authorList>
    </citation>
    <scope>NUCLEOTIDE SEQUENCE [LARGE SCALE GENOMIC DNA]</scope>
    <source>
        <strain evidence="4">cv. Amiga</strain>
    </source>
</reference>
<gene>
    <name evidence="3" type="ORF">Lalb_Chr01g0021711</name>
</gene>
<keyword evidence="4" id="KW-1185">Reference proteome</keyword>
<accession>A0A6A5PLI8</accession>